<dbReference type="Pfam" id="PF12311">
    <property type="entry name" value="DUF3632"/>
    <property type="match status" value="1"/>
</dbReference>
<dbReference type="PANTHER" id="PTHR38797">
    <property type="entry name" value="NUCLEAR PORE COMPLEX PROTEIN NUP85-RELATED"/>
    <property type="match status" value="1"/>
</dbReference>
<organism evidence="1 2">
    <name type="scientific">Phialemonium atrogriseum</name>
    <dbReference type="NCBI Taxonomy" id="1093897"/>
    <lineage>
        <taxon>Eukaryota</taxon>
        <taxon>Fungi</taxon>
        <taxon>Dikarya</taxon>
        <taxon>Ascomycota</taxon>
        <taxon>Pezizomycotina</taxon>
        <taxon>Sordariomycetes</taxon>
        <taxon>Sordariomycetidae</taxon>
        <taxon>Cephalothecales</taxon>
        <taxon>Cephalothecaceae</taxon>
        <taxon>Phialemonium</taxon>
    </lineage>
</organism>
<dbReference type="InterPro" id="IPR022085">
    <property type="entry name" value="OpdG"/>
</dbReference>
<dbReference type="InterPro" id="IPR053204">
    <property type="entry name" value="Oxopyrrolidines_Biosynth-assoc"/>
</dbReference>
<evidence type="ECO:0000313" key="1">
    <source>
        <dbReference type="EMBL" id="KAK1770168.1"/>
    </source>
</evidence>
<accession>A0AAJ0C4U3</accession>
<dbReference type="RefSeq" id="XP_060286381.1">
    <property type="nucleotide sequence ID" value="XM_060432393.1"/>
</dbReference>
<name>A0AAJ0C4U3_9PEZI</name>
<dbReference type="Proteomes" id="UP001244011">
    <property type="component" value="Unassembled WGS sequence"/>
</dbReference>
<dbReference type="EMBL" id="MU839001">
    <property type="protein sequence ID" value="KAK1770168.1"/>
    <property type="molecule type" value="Genomic_DNA"/>
</dbReference>
<sequence length="290" mass="32449">MSALNLQLDILDDAEMKHSAPQGSIATTAAGLLKPFKSVKGAPKGTNAEIKFANLLRDYVQLGDKRSVEDIAKEILAILPANGQYSTEMSAFSQLCVEIAVQIPYHHPSQMKLAYLLQYLARSPKFVSTSTLPGVEVLTHSYQALGEVIRDNLQGPQAEETPMAWVNYHAFFAHFESIVGRTTSSPTYAIWTMREAFEGVDYTKEEFRDYYIMAAAYASRVAESDEKSWRLGSLLKDEKRSMGLLSLERWRFWADGFKAVAADEKSSDECRSLSGKAPRLMDAMEMNMTF</sequence>
<dbReference type="GeneID" id="85315580"/>
<gene>
    <name evidence="1" type="ORF">QBC33DRAFT_609500</name>
</gene>
<dbReference type="AlphaFoldDB" id="A0AAJ0C4U3"/>
<comment type="caution">
    <text evidence="1">The sequence shown here is derived from an EMBL/GenBank/DDBJ whole genome shotgun (WGS) entry which is preliminary data.</text>
</comment>
<proteinExistence type="predicted"/>
<keyword evidence="2" id="KW-1185">Reference proteome</keyword>
<reference evidence="1" key="1">
    <citation type="submission" date="2023-06" db="EMBL/GenBank/DDBJ databases">
        <title>Genome-scale phylogeny and comparative genomics of the fungal order Sordariales.</title>
        <authorList>
            <consortium name="Lawrence Berkeley National Laboratory"/>
            <person name="Hensen N."/>
            <person name="Bonometti L."/>
            <person name="Westerberg I."/>
            <person name="Brannstrom I.O."/>
            <person name="Guillou S."/>
            <person name="Cros-Aarteil S."/>
            <person name="Calhoun S."/>
            <person name="Haridas S."/>
            <person name="Kuo A."/>
            <person name="Mondo S."/>
            <person name="Pangilinan J."/>
            <person name="Riley R."/>
            <person name="Labutti K."/>
            <person name="Andreopoulos B."/>
            <person name="Lipzen A."/>
            <person name="Chen C."/>
            <person name="Yanf M."/>
            <person name="Daum C."/>
            <person name="Ng V."/>
            <person name="Clum A."/>
            <person name="Steindorff A."/>
            <person name="Ohm R."/>
            <person name="Martin F."/>
            <person name="Silar P."/>
            <person name="Natvig D."/>
            <person name="Lalanne C."/>
            <person name="Gautier V."/>
            <person name="Ament-Velasquez S.L."/>
            <person name="Kruys A."/>
            <person name="Hutchinson M.I."/>
            <person name="Powell A.J."/>
            <person name="Barry K."/>
            <person name="Miller A.N."/>
            <person name="Grigoriev I.V."/>
            <person name="Debuchy R."/>
            <person name="Gladieux P."/>
            <person name="Thoren M.H."/>
            <person name="Johannesson H."/>
        </authorList>
    </citation>
    <scope>NUCLEOTIDE SEQUENCE</scope>
    <source>
        <strain evidence="1">8032-3</strain>
    </source>
</reference>
<dbReference type="PANTHER" id="PTHR38797:SF4">
    <property type="entry name" value="NUCLEAR PORE COMPLEX PROTEIN NUP85"/>
    <property type="match status" value="1"/>
</dbReference>
<evidence type="ECO:0000313" key="2">
    <source>
        <dbReference type="Proteomes" id="UP001244011"/>
    </source>
</evidence>
<protein>
    <submittedName>
        <fullName evidence="1">Uncharacterized protein</fullName>
    </submittedName>
</protein>